<organism evidence="1 2">
    <name type="scientific">Glomerella acutata</name>
    <name type="common">Colletotrichum acutatum</name>
    <dbReference type="NCBI Taxonomy" id="27357"/>
    <lineage>
        <taxon>Eukaryota</taxon>
        <taxon>Fungi</taxon>
        <taxon>Dikarya</taxon>
        <taxon>Ascomycota</taxon>
        <taxon>Pezizomycotina</taxon>
        <taxon>Sordariomycetes</taxon>
        <taxon>Hypocreomycetidae</taxon>
        <taxon>Glomerellales</taxon>
        <taxon>Glomerellaceae</taxon>
        <taxon>Colletotrichum</taxon>
        <taxon>Colletotrichum acutatum species complex</taxon>
    </lineage>
</organism>
<accession>A0AAD8ULN2</accession>
<dbReference type="Proteomes" id="UP001244207">
    <property type="component" value="Unassembled WGS sequence"/>
</dbReference>
<gene>
    <name evidence="1" type="ORF">BDZ83DRAFT_731372</name>
</gene>
<dbReference type="GeneID" id="85396766"/>
<dbReference type="RefSeq" id="XP_060364109.1">
    <property type="nucleotide sequence ID" value="XM_060512868.1"/>
</dbReference>
<dbReference type="EMBL" id="JAHMHS010000056">
    <property type="protein sequence ID" value="KAK1724054.1"/>
    <property type="molecule type" value="Genomic_DNA"/>
</dbReference>
<reference evidence="1" key="1">
    <citation type="submission" date="2021-12" db="EMBL/GenBank/DDBJ databases">
        <title>Comparative genomics, transcriptomics and evolutionary studies reveal genomic signatures of adaptation to plant cell wall in hemibiotrophic fungi.</title>
        <authorList>
            <consortium name="DOE Joint Genome Institute"/>
            <person name="Baroncelli R."/>
            <person name="Diaz J.F."/>
            <person name="Benocci T."/>
            <person name="Peng M."/>
            <person name="Battaglia E."/>
            <person name="Haridas S."/>
            <person name="Andreopoulos W."/>
            <person name="Labutti K."/>
            <person name="Pangilinan J."/>
            <person name="Floch G.L."/>
            <person name="Makela M.R."/>
            <person name="Henrissat B."/>
            <person name="Grigoriev I.V."/>
            <person name="Crouch J.A."/>
            <person name="De Vries R.P."/>
            <person name="Sukno S.A."/>
            <person name="Thon M.R."/>
        </authorList>
    </citation>
    <scope>NUCLEOTIDE SEQUENCE</scope>
    <source>
        <strain evidence="1">CBS 112980</strain>
    </source>
</reference>
<dbReference type="AlphaFoldDB" id="A0AAD8ULN2"/>
<evidence type="ECO:0000313" key="2">
    <source>
        <dbReference type="Proteomes" id="UP001244207"/>
    </source>
</evidence>
<keyword evidence="2" id="KW-1185">Reference proteome</keyword>
<protein>
    <submittedName>
        <fullName evidence="1">Uncharacterized protein</fullName>
    </submittedName>
</protein>
<name>A0AAD8ULN2_GLOAC</name>
<proteinExistence type="predicted"/>
<evidence type="ECO:0000313" key="1">
    <source>
        <dbReference type="EMBL" id="KAK1724054.1"/>
    </source>
</evidence>
<sequence>MTNSKVDKQAYAAGAMLAAANAQREAHAKRSVANRTPAEALRAHIESNTVPTDMDVIEAFRFDCVFTRADKRNLLVLYSHLVLDHGVSTSAIQGWIAEGKETVTARIEELFQPHRDKIPTVRSTMAEKWYRKNPYVFDHVGGSPTAEDREKDTVLQAILCGATPGERMAGGVGATREVEAQMRLVEADIMARADKGEHIAYLISMSQMANEAVVFTPCNRPHSDKLPLEIKIVELTPDGMCTGVVHVAASLDEAKEYVTNAYYEAERVKWEGKQAVDGKGKGKACDGEKAQAKAKTKGGLGCIEGMVSSLKVDDVD</sequence>
<comment type="caution">
    <text evidence="1">The sequence shown here is derived from an EMBL/GenBank/DDBJ whole genome shotgun (WGS) entry which is preliminary data.</text>
</comment>